<dbReference type="CDD" id="cd06558">
    <property type="entry name" value="crotonase-like"/>
    <property type="match status" value="1"/>
</dbReference>
<dbReference type="Proteomes" id="UP000185696">
    <property type="component" value="Unassembled WGS sequence"/>
</dbReference>
<dbReference type="RefSeq" id="WP_075134928.1">
    <property type="nucleotide sequence ID" value="NZ_MSIF01000011.1"/>
</dbReference>
<sequence>MAELVHYTTDRGVATITLDSPHNRNALSAQLRRELRDHLGAAAGDDAVRVIVLDHTGPVFCAGMDLKEAGSPGSSTDGVNEFPEILTQLWTSRKPVVARLAGPARAGGVGIVAAADIAVAVDTATFAFTEVRLGLVPAVISVTVLPRLLPRAAHELFLTGESFDAARARDIGLINAAVPAGQLDAEVTRYTDLLALGGPTALAATKDLLRRARAADLADDFADMLDLSAGFFVGAEGQEGIAAFAQKRPAAWVPQAGTNSARK</sequence>
<reference evidence="2 3" key="1">
    <citation type="submission" date="2016-12" db="EMBL/GenBank/DDBJ databases">
        <title>The draft genome sequence of Actinophytocola xinjiangensis.</title>
        <authorList>
            <person name="Wang W."/>
            <person name="Yuan L."/>
        </authorList>
    </citation>
    <scope>NUCLEOTIDE SEQUENCE [LARGE SCALE GENOMIC DNA]</scope>
    <source>
        <strain evidence="2 3">CGMCC 4.4663</strain>
    </source>
</reference>
<comment type="caution">
    <text evidence="2">The sequence shown here is derived from an EMBL/GenBank/DDBJ whole genome shotgun (WGS) entry which is preliminary data.</text>
</comment>
<dbReference type="InterPro" id="IPR001753">
    <property type="entry name" value="Enoyl-CoA_hydra/iso"/>
</dbReference>
<dbReference type="OrthoDB" id="370015at2"/>
<gene>
    <name evidence="2" type="ORF">BLA60_22455</name>
</gene>
<evidence type="ECO:0000256" key="1">
    <source>
        <dbReference type="ARBA" id="ARBA00005254"/>
    </source>
</evidence>
<organism evidence="2 3">
    <name type="scientific">Actinophytocola xinjiangensis</name>
    <dbReference type="NCBI Taxonomy" id="485602"/>
    <lineage>
        <taxon>Bacteria</taxon>
        <taxon>Bacillati</taxon>
        <taxon>Actinomycetota</taxon>
        <taxon>Actinomycetes</taxon>
        <taxon>Pseudonocardiales</taxon>
        <taxon>Pseudonocardiaceae</taxon>
    </lineage>
</organism>
<comment type="similarity">
    <text evidence="1">Belongs to the enoyl-CoA hydratase/isomerase family.</text>
</comment>
<dbReference type="InterPro" id="IPR051683">
    <property type="entry name" value="Enoyl-CoA_Hydratase/Isomerase"/>
</dbReference>
<accession>A0A7Z1AX70</accession>
<name>A0A7Z1AX70_9PSEU</name>
<dbReference type="GO" id="GO:0003824">
    <property type="term" value="F:catalytic activity"/>
    <property type="evidence" value="ECO:0007669"/>
    <property type="project" value="UniProtKB-ARBA"/>
</dbReference>
<protein>
    <submittedName>
        <fullName evidence="2">Enoyl-CoA hydratase</fullName>
    </submittedName>
</protein>
<dbReference type="SUPFAM" id="SSF52096">
    <property type="entry name" value="ClpP/crotonase"/>
    <property type="match status" value="1"/>
</dbReference>
<proteinExistence type="inferred from homology"/>
<dbReference type="InterPro" id="IPR029045">
    <property type="entry name" value="ClpP/crotonase-like_dom_sf"/>
</dbReference>
<dbReference type="Gene3D" id="3.90.226.10">
    <property type="entry name" value="2-enoyl-CoA Hydratase, Chain A, domain 1"/>
    <property type="match status" value="1"/>
</dbReference>
<dbReference type="EMBL" id="MSIF01000011">
    <property type="protein sequence ID" value="OLF08772.1"/>
    <property type="molecule type" value="Genomic_DNA"/>
</dbReference>
<evidence type="ECO:0000313" key="3">
    <source>
        <dbReference type="Proteomes" id="UP000185696"/>
    </source>
</evidence>
<dbReference type="InterPro" id="IPR014748">
    <property type="entry name" value="Enoyl-CoA_hydra_C"/>
</dbReference>
<dbReference type="AlphaFoldDB" id="A0A7Z1AX70"/>
<dbReference type="PANTHER" id="PTHR42964:SF1">
    <property type="entry name" value="POLYKETIDE BIOSYNTHESIS ENOYL-COA HYDRATASE PKSH-RELATED"/>
    <property type="match status" value="1"/>
</dbReference>
<dbReference type="PANTHER" id="PTHR42964">
    <property type="entry name" value="ENOYL-COA HYDRATASE"/>
    <property type="match status" value="1"/>
</dbReference>
<keyword evidence="3" id="KW-1185">Reference proteome</keyword>
<dbReference type="Gene3D" id="1.10.12.10">
    <property type="entry name" value="Lyase 2-enoyl-coa Hydratase, Chain A, domain 2"/>
    <property type="match status" value="1"/>
</dbReference>
<dbReference type="Pfam" id="PF00378">
    <property type="entry name" value="ECH_1"/>
    <property type="match status" value="1"/>
</dbReference>
<evidence type="ECO:0000313" key="2">
    <source>
        <dbReference type="EMBL" id="OLF08772.1"/>
    </source>
</evidence>